<dbReference type="Pfam" id="PF13673">
    <property type="entry name" value="Acetyltransf_10"/>
    <property type="match status" value="1"/>
</dbReference>
<dbReference type="Gene3D" id="3.40.630.30">
    <property type="match status" value="1"/>
</dbReference>
<gene>
    <name evidence="3" type="ORF">A8C56_11770</name>
</gene>
<dbReference type="PANTHER" id="PTHR13947:SF37">
    <property type="entry name" value="LD18367P"/>
    <property type="match status" value="1"/>
</dbReference>
<dbReference type="CDD" id="cd04301">
    <property type="entry name" value="NAT_SF"/>
    <property type="match status" value="1"/>
</dbReference>
<dbReference type="PROSITE" id="PS51186">
    <property type="entry name" value="GNAT"/>
    <property type="match status" value="1"/>
</dbReference>
<dbReference type="STRING" id="1176587.A8C56_11770"/>
<evidence type="ECO:0000313" key="4">
    <source>
        <dbReference type="Proteomes" id="UP000077667"/>
    </source>
</evidence>
<evidence type="ECO:0000313" key="3">
    <source>
        <dbReference type="EMBL" id="ANH81560.1"/>
    </source>
</evidence>
<name>A0A1A9I4D1_9BACT</name>
<keyword evidence="4" id="KW-1185">Reference proteome</keyword>
<dbReference type="OrthoDB" id="2352823at2"/>
<proteinExistence type="predicted"/>
<dbReference type="GO" id="GO:0008080">
    <property type="term" value="F:N-acetyltransferase activity"/>
    <property type="evidence" value="ECO:0007669"/>
    <property type="project" value="InterPro"/>
</dbReference>
<dbReference type="RefSeq" id="WP_067756091.1">
    <property type="nucleotide sequence ID" value="NZ_CP015772.1"/>
</dbReference>
<protein>
    <submittedName>
        <fullName evidence="3">GNAT family acetyltransferase</fullName>
    </submittedName>
</protein>
<dbReference type="EMBL" id="CP015772">
    <property type="protein sequence ID" value="ANH81560.1"/>
    <property type="molecule type" value="Genomic_DNA"/>
</dbReference>
<dbReference type="SUPFAM" id="SSF55729">
    <property type="entry name" value="Acyl-CoA N-acyltransferases (Nat)"/>
    <property type="match status" value="1"/>
</dbReference>
<dbReference type="PANTHER" id="PTHR13947">
    <property type="entry name" value="GNAT FAMILY N-ACETYLTRANSFERASE"/>
    <property type="match status" value="1"/>
</dbReference>
<accession>A0A1A9I4D1</accession>
<sequence>MIIIKQIEMQDRLYKQEQDLRNRILLRPIGLPDHGWEMDDHKAWHFVAVEKDKVVGCVILVPLDQEHRSAQLKQMAVETTCQYKGIGRLLVEALLVFAKEKKFREITCHAQDTAILFYLKNGFEIYDEPFVEVGVPHHHMRIFLDAIPAY</sequence>
<evidence type="ECO:0000256" key="1">
    <source>
        <dbReference type="ARBA" id="ARBA00022679"/>
    </source>
</evidence>
<keyword evidence="1 3" id="KW-0808">Transferase</keyword>
<dbReference type="InterPro" id="IPR000182">
    <property type="entry name" value="GNAT_dom"/>
</dbReference>
<dbReference type="InterPro" id="IPR016181">
    <property type="entry name" value="Acyl_CoA_acyltransferase"/>
</dbReference>
<dbReference type="KEGG" id="nia:A8C56_11770"/>
<dbReference type="AlphaFoldDB" id="A0A1A9I4D1"/>
<organism evidence="3 4">
    <name type="scientific">Niabella ginsenosidivorans</name>
    <dbReference type="NCBI Taxonomy" id="1176587"/>
    <lineage>
        <taxon>Bacteria</taxon>
        <taxon>Pseudomonadati</taxon>
        <taxon>Bacteroidota</taxon>
        <taxon>Chitinophagia</taxon>
        <taxon>Chitinophagales</taxon>
        <taxon>Chitinophagaceae</taxon>
        <taxon>Niabella</taxon>
    </lineage>
</organism>
<reference evidence="3 4" key="1">
    <citation type="submission" date="2016-05" db="EMBL/GenBank/DDBJ databases">
        <title>Niabella ginsenosidivorans BS26 whole genome sequencing.</title>
        <authorList>
            <person name="Im W.T."/>
            <person name="Siddiqi M.Z."/>
        </authorList>
    </citation>
    <scope>NUCLEOTIDE SEQUENCE [LARGE SCALE GENOMIC DNA]</scope>
    <source>
        <strain evidence="3 4">BS26</strain>
    </source>
</reference>
<dbReference type="InterPro" id="IPR050769">
    <property type="entry name" value="NAT_camello-type"/>
</dbReference>
<dbReference type="Proteomes" id="UP000077667">
    <property type="component" value="Chromosome"/>
</dbReference>
<feature type="domain" description="N-acetyltransferase" evidence="2">
    <location>
        <begin position="2"/>
        <end position="145"/>
    </location>
</feature>
<evidence type="ECO:0000259" key="2">
    <source>
        <dbReference type="PROSITE" id="PS51186"/>
    </source>
</evidence>